<comment type="caution">
    <text evidence="2">The sequence shown here is derived from an EMBL/GenBank/DDBJ whole genome shotgun (WGS) entry which is preliminary data.</text>
</comment>
<feature type="region of interest" description="Disordered" evidence="1">
    <location>
        <begin position="81"/>
        <end position="104"/>
    </location>
</feature>
<evidence type="ECO:0000313" key="2">
    <source>
        <dbReference type="EMBL" id="MBW0589602.1"/>
    </source>
</evidence>
<evidence type="ECO:0000313" key="3">
    <source>
        <dbReference type="Proteomes" id="UP000765509"/>
    </source>
</evidence>
<dbReference type="AlphaFoldDB" id="A0A9Q3KYZ9"/>
<dbReference type="Proteomes" id="UP000765509">
    <property type="component" value="Unassembled WGS sequence"/>
</dbReference>
<accession>A0A9Q3KYZ9</accession>
<sequence length="104" mass="11932">MTSNCSTNHSNSCHWGREPTAWSQAWKKDHYQDESSSYDSLSLCPTANLQFRSLRTTKDFNFNSFQHKSSQLGDKDLKTTMTKQKLQQKSNVKNDTATNTASEY</sequence>
<organism evidence="2 3">
    <name type="scientific">Austropuccinia psidii MF-1</name>
    <dbReference type="NCBI Taxonomy" id="1389203"/>
    <lineage>
        <taxon>Eukaryota</taxon>
        <taxon>Fungi</taxon>
        <taxon>Dikarya</taxon>
        <taxon>Basidiomycota</taxon>
        <taxon>Pucciniomycotina</taxon>
        <taxon>Pucciniomycetes</taxon>
        <taxon>Pucciniales</taxon>
        <taxon>Sphaerophragmiaceae</taxon>
        <taxon>Austropuccinia</taxon>
    </lineage>
</organism>
<evidence type="ECO:0000256" key="1">
    <source>
        <dbReference type="SAM" id="MobiDB-lite"/>
    </source>
</evidence>
<protein>
    <submittedName>
        <fullName evidence="2">Uncharacterized protein</fullName>
    </submittedName>
</protein>
<proteinExistence type="predicted"/>
<feature type="compositionally biased region" description="Polar residues" evidence="1">
    <location>
        <begin position="90"/>
        <end position="104"/>
    </location>
</feature>
<reference evidence="2" key="1">
    <citation type="submission" date="2021-03" db="EMBL/GenBank/DDBJ databases">
        <title>Draft genome sequence of rust myrtle Austropuccinia psidii MF-1, a brazilian biotype.</title>
        <authorList>
            <person name="Quecine M.C."/>
            <person name="Pachon D.M.R."/>
            <person name="Bonatelli M.L."/>
            <person name="Correr F.H."/>
            <person name="Franceschini L.M."/>
            <person name="Leite T.F."/>
            <person name="Margarido G.R.A."/>
            <person name="Almeida C.A."/>
            <person name="Ferrarezi J.A."/>
            <person name="Labate C.A."/>
        </authorList>
    </citation>
    <scope>NUCLEOTIDE SEQUENCE</scope>
    <source>
        <strain evidence="2">MF-1</strain>
    </source>
</reference>
<name>A0A9Q3KYZ9_9BASI</name>
<keyword evidence="3" id="KW-1185">Reference proteome</keyword>
<dbReference type="EMBL" id="AVOT02134893">
    <property type="protein sequence ID" value="MBW0589602.1"/>
    <property type="molecule type" value="Genomic_DNA"/>
</dbReference>
<gene>
    <name evidence="2" type="ORF">O181_129317</name>
</gene>